<accession>A0ACC0URI8</accession>
<organism evidence="1 2">
    <name type="scientific">Trichothecium roseum</name>
    <dbReference type="NCBI Taxonomy" id="47278"/>
    <lineage>
        <taxon>Eukaryota</taxon>
        <taxon>Fungi</taxon>
        <taxon>Dikarya</taxon>
        <taxon>Ascomycota</taxon>
        <taxon>Pezizomycotina</taxon>
        <taxon>Sordariomycetes</taxon>
        <taxon>Hypocreomycetidae</taxon>
        <taxon>Hypocreales</taxon>
        <taxon>Hypocreales incertae sedis</taxon>
        <taxon>Trichothecium</taxon>
    </lineage>
</organism>
<name>A0ACC0URI8_9HYPO</name>
<reference evidence="1" key="1">
    <citation type="submission" date="2022-10" db="EMBL/GenBank/DDBJ databases">
        <title>Complete Genome of Trichothecium roseum strain YXFP-22015, a Plant Pathogen Isolated from Citrus.</title>
        <authorList>
            <person name="Wang Y."/>
            <person name="Zhu L."/>
        </authorList>
    </citation>
    <scope>NUCLEOTIDE SEQUENCE</scope>
    <source>
        <strain evidence="1">YXFP-22015</strain>
    </source>
</reference>
<evidence type="ECO:0000313" key="1">
    <source>
        <dbReference type="EMBL" id="KAI9896735.1"/>
    </source>
</evidence>
<keyword evidence="2" id="KW-1185">Reference proteome</keyword>
<gene>
    <name evidence="1" type="ORF">N3K66_008907</name>
</gene>
<proteinExistence type="predicted"/>
<protein>
    <submittedName>
        <fullName evidence="1">Uncharacterized protein</fullName>
    </submittedName>
</protein>
<comment type="caution">
    <text evidence="1">The sequence shown here is derived from an EMBL/GenBank/DDBJ whole genome shotgun (WGS) entry which is preliminary data.</text>
</comment>
<sequence length="411" mass="45173">MKASILSSLALAFTSQVLAAPQVTKQDGDGEFENGQPISGDGKGGPILGGTNPVVDKQNPNNLGQQDTDNGIVPNLKWRFSDSKTRLLKGGWVREQVIQDLPQSHDIAAAQQHLSKGAIRELHWHRVAEWGFVYAGRVLVSAVDENGVYQAVELGYGDIWYFPEGVAHTVSGLGDENEFLLVFDDGDFDKAGTTFNIDDWIAHTPKDILAKNFGVDPSVFDDVPKPPPYILNGTVSDGDVSDLPDSNAHGDASFVYRTFEHPPEKIAGTGGEFRKIDSTNFPISKTIAATFVTLKPGALRELHWHPNAEEWLYFHQGQAQATVFTGNTNARTFDFSAGDTAVFPDNSGHYIENTSKDEDLIWIEIYKSDRVADIPLSQWLALTPADLVAQTLNVPIEFARDLKKEKQVLIE</sequence>
<evidence type="ECO:0000313" key="2">
    <source>
        <dbReference type="Proteomes" id="UP001163324"/>
    </source>
</evidence>
<dbReference type="EMBL" id="CM047948">
    <property type="protein sequence ID" value="KAI9896735.1"/>
    <property type="molecule type" value="Genomic_DNA"/>
</dbReference>
<dbReference type="Proteomes" id="UP001163324">
    <property type="component" value="Chromosome 9"/>
</dbReference>